<evidence type="ECO:0000256" key="6">
    <source>
        <dbReference type="ARBA" id="ARBA00023310"/>
    </source>
</evidence>
<dbReference type="PRINTS" id="PR00125">
    <property type="entry name" value="ATPASEDELTA"/>
</dbReference>
<sequence>MSRDSRVAKRYARALFEVTFSQGKVTETQAELRAITEVFAANADLSRFISSPSVSVENKKNALQAGFEGRISIPVIRTIELLIERGRAELFGELSKSYELISNEALGLADADVYTAFPMTEQEKTAAAERFGVLTGKRITIRNVIDKSLLGGAKVVIGNTLYDGSLAGKLARLEKSFEQKA</sequence>
<name>A0ABQ2KX90_9BACL</name>
<evidence type="ECO:0000256" key="7">
    <source>
        <dbReference type="HAMAP-Rule" id="MF_01416"/>
    </source>
</evidence>
<dbReference type="Proteomes" id="UP000606653">
    <property type="component" value="Unassembled WGS sequence"/>
</dbReference>
<evidence type="ECO:0000256" key="2">
    <source>
        <dbReference type="ARBA" id="ARBA00022448"/>
    </source>
</evidence>
<comment type="subcellular location">
    <subcellularLocation>
        <location evidence="7">Cell membrane</location>
        <topology evidence="7">Peripheral membrane protein</topology>
    </subcellularLocation>
    <subcellularLocation>
        <location evidence="1">Membrane</location>
    </subcellularLocation>
</comment>
<evidence type="ECO:0000313" key="9">
    <source>
        <dbReference type="Proteomes" id="UP000606653"/>
    </source>
</evidence>
<keyword evidence="6 7" id="KW-0066">ATP synthesis</keyword>
<keyword evidence="7" id="KW-0139">CF(1)</keyword>
<gene>
    <name evidence="7 8" type="primary">atpH</name>
    <name evidence="8" type="ORF">GCM10010969_06930</name>
</gene>
<reference evidence="9" key="1">
    <citation type="journal article" date="2019" name="Int. J. Syst. Evol. Microbiol.">
        <title>The Global Catalogue of Microorganisms (GCM) 10K type strain sequencing project: providing services to taxonomists for standard genome sequencing and annotation.</title>
        <authorList>
            <consortium name="The Broad Institute Genomics Platform"/>
            <consortium name="The Broad Institute Genome Sequencing Center for Infectious Disease"/>
            <person name="Wu L."/>
            <person name="Ma J."/>
        </authorList>
    </citation>
    <scope>NUCLEOTIDE SEQUENCE [LARGE SCALE GENOMIC DNA]</scope>
    <source>
        <strain evidence="9">CGMCC 1.6964</strain>
    </source>
</reference>
<dbReference type="NCBIfam" id="NF004403">
    <property type="entry name" value="PRK05758.2-4"/>
    <property type="match status" value="1"/>
</dbReference>
<evidence type="ECO:0000256" key="5">
    <source>
        <dbReference type="ARBA" id="ARBA00023136"/>
    </source>
</evidence>
<keyword evidence="5 7" id="KW-0472">Membrane</keyword>
<dbReference type="RefSeq" id="WP_018976790.1">
    <property type="nucleotide sequence ID" value="NZ_BMLN01000002.1"/>
</dbReference>
<dbReference type="Gene3D" id="1.10.520.20">
    <property type="entry name" value="N-terminal domain of the delta subunit of the F1F0-ATP synthase"/>
    <property type="match status" value="1"/>
</dbReference>
<accession>A0ABQ2KX90</accession>
<dbReference type="SUPFAM" id="SSF47928">
    <property type="entry name" value="N-terminal domain of the delta subunit of the F1F0-ATP synthase"/>
    <property type="match status" value="1"/>
</dbReference>
<evidence type="ECO:0000313" key="8">
    <source>
        <dbReference type="EMBL" id="GGN93343.1"/>
    </source>
</evidence>
<dbReference type="EMBL" id="BMLN01000002">
    <property type="protein sequence ID" value="GGN93343.1"/>
    <property type="molecule type" value="Genomic_DNA"/>
</dbReference>
<dbReference type="Pfam" id="PF00213">
    <property type="entry name" value="OSCP"/>
    <property type="match status" value="1"/>
</dbReference>
<keyword evidence="2 7" id="KW-0813">Transport</keyword>
<proteinExistence type="inferred from homology"/>
<keyword evidence="7" id="KW-1003">Cell membrane</keyword>
<evidence type="ECO:0000256" key="3">
    <source>
        <dbReference type="ARBA" id="ARBA00022781"/>
    </source>
</evidence>
<dbReference type="NCBIfam" id="TIGR01145">
    <property type="entry name" value="ATP_synt_delta"/>
    <property type="match status" value="1"/>
</dbReference>
<evidence type="ECO:0000256" key="4">
    <source>
        <dbReference type="ARBA" id="ARBA00023065"/>
    </source>
</evidence>
<comment type="similarity">
    <text evidence="7">Belongs to the ATPase delta chain family.</text>
</comment>
<protein>
    <recommendedName>
        <fullName evidence="7">ATP synthase subunit delta</fullName>
    </recommendedName>
    <alternativeName>
        <fullName evidence="7">ATP synthase F(1) sector subunit delta</fullName>
    </alternativeName>
    <alternativeName>
        <fullName evidence="7">F-type ATPase subunit delta</fullName>
        <shortName evidence="7">F-ATPase subunit delta</shortName>
    </alternativeName>
</protein>
<keyword evidence="9" id="KW-1185">Reference proteome</keyword>
<dbReference type="PANTHER" id="PTHR11910">
    <property type="entry name" value="ATP SYNTHASE DELTA CHAIN"/>
    <property type="match status" value="1"/>
</dbReference>
<comment type="function">
    <text evidence="7">F(1)F(0) ATP synthase produces ATP from ADP in the presence of a proton or sodium gradient. F-type ATPases consist of two structural domains, F(1) containing the extramembraneous catalytic core and F(0) containing the membrane proton channel, linked together by a central stalk and a peripheral stalk. During catalysis, ATP synthesis in the catalytic domain of F(1) is coupled via a rotary mechanism of the central stalk subunits to proton translocation.</text>
</comment>
<comment type="function">
    <text evidence="7">This protein is part of the stalk that links CF(0) to CF(1). It either transmits conformational changes from CF(0) to CF(1) or is implicated in proton conduction.</text>
</comment>
<organism evidence="8 9">
    <name type="scientific">Saccharibacillus kuerlensis</name>
    <dbReference type="NCBI Taxonomy" id="459527"/>
    <lineage>
        <taxon>Bacteria</taxon>
        <taxon>Bacillati</taxon>
        <taxon>Bacillota</taxon>
        <taxon>Bacilli</taxon>
        <taxon>Bacillales</taxon>
        <taxon>Paenibacillaceae</taxon>
        <taxon>Saccharibacillus</taxon>
    </lineage>
</organism>
<keyword evidence="4 7" id="KW-0406">Ion transport</keyword>
<dbReference type="InterPro" id="IPR026015">
    <property type="entry name" value="ATP_synth_OSCP/delta_N_sf"/>
</dbReference>
<evidence type="ECO:0000256" key="1">
    <source>
        <dbReference type="ARBA" id="ARBA00004370"/>
    </source>
</evidence>
<comment type="caution">
    <text evidence="8">The sequence shown here is derived from an EMBL/GenBank/DDBJ whole genome shotgun (WGS) entry which is preliminary data.</text>
</comment>
<keyword evidence="3 7" id="KW-0375">Hydrogen ion transport</keyword>
<dbReference type="HAMAP" id="MF_01416">
    <property type="entry name" value="ATP_synth_delta_bact"/>
    <property type="match status" value="1"/>
</dbReference>
<dbReference type="InterPro" id="IPR000711">
    <property type="entry name" value="ATPase_OSCP/dsu"/>
</dbReference>